<dbReference type="EMBL" id="JAIWYP010000002">
    <property type="protein sequence ID" value="KAH3860872.1"/>
    <property type="molecule type" value="Genomic_DNA"/>
</dbReference>
<dbReference type="AlphaFoldDB" id="A0A9D4LLC7"/>
<name>A0A9D4LLC7_DREPO</name>
<reference evidence="1" key="1">
    <citation type="journal article" date="2019" name="bioRxiv">
        <title>The Genome of the Zebra Mussel, Dreissena polymorpha: A Resource for Invasive Species Research.</title>
        <authorList>
            <person name="McCartney M.A."/>
            <person name="Auch B."/>
            <person name="Kono T."/>
            <person name="Mallez S."/>
            <person name="Zhang Y."/>
            <person name="Obille A."/>
            <person name="Becker A."/>
            <person name="Abrahante J.E."/>
            <person name="Garbe J."/>
            <person name="Badalamenti J.P."/>
            <person name="Herman A."/>
            <person name="Mangelson H."/>
            <person name="Liachko I."/>
            <person name="Sullivan S."/>
            <person name="Sone E.D."/>
            <person name="Koren S."/>
            <person name="Silverstein K.A.T."/>
            <person name="Beckman K.B."/>
            <person name="Gohl D.M."/>
        </authorList>
    </citation>
    <scope>NUCLEOTIDE SEQUENCE</scope>
    <source>
        <strain evidence="1">Duluth1</strain>
        <tissue evidence="1">Whole animal</tissue>
    </source>
</reference>
<protein>
    <submittedName>
        <fullName evidence="1">Uncharacterized protein</fullName>
    </submittedName>
</protein>
<sequence>MSLCLSESSAWLTVIVADHFLLVRVTMPASRICASGESPRVSTNLVLAVLNSSTSEYSGS</sequence>
<dbReference type="Proteomes" id="UP000828390">
    <property type="component" value="Unassembled WGS sequence"/>
</dbReference>
<organism evidence="1 2">
    <name type="scientific">Dreissena polymorpha</name>
    <name type="common">Zebra mussel</name>
    <name type="synonym">Mytilus polymorpha</name>
    <dbReference type="NCBI Taxonomy" id="45954"/>
    <lineage>
        <taxon>Eukaryota</taxon>
        <taxon>Metazoa</taxon>
        <taxon>Spiralia</taxon>
        <taxon>Lophotrochozoa</taxon>
        <taxon>Mollusca</taxon>
        <taxon>Bivalvia</taxon>
        <taxon>Autobranchia</taxon>
        <taxon>Heteroconchia</taxon>
        <taxon>Euheterodonta</taxon>
        <taxon>Imparidentia</taxon>
        <taxon>Neoheterodontei</taxon>
        <taxon>Myida</taxon>
        <taxon>Dreissenoidea</taxon>
        <taxon>Dreissenidae</taxon>
        <taxon>Dreissena</taxon>
    </lineage>
</organism>
<keyword evidence="2" id="KW-1185">Reference proteome</keyword>
<reference evidence="1" key="2">
    <citation type="submission" date="2020-11" db="EMBL/GenBank/DDBJ databases">
        <authorList>
            <person name="McCartney M.A."/>
            <person name="Auch B."/>
            <person name="Kono T."/>
            <person name="Mallez S."/>
            <person name="Becker A."/>
            <person name="Gohl D.M."/>
            <person name="Silverstein K.A.T."/>
            <person name="Koren S."/>
            <person name="Bechman K.B."/>
            <person name="Herman A."/>
            <person name="Abrahante J.E."/>
            <person name="Garbe J."/>
        </authorList>
    </citation>
    <scope>NUCLEOTIDE SEQUENCE</scope>
    <source>
        <strain evidence="1">Duluth1</strain>
        <tissue evidence="1">Whole animal</tissue>
    </source>
</reference>
<evidence type="ECO:0000313" key="1">
    <source>
        <dbReference type="EMBL" id="KAH3860872.1"/>
    </source>
</evidence>
<gene>
    <name evidence="1" type="ORF">DPMN_023795</name>
</gene>
<proteinExistence type="predicted"/>
<accession>A0A9D4LLC7</accession>
<evidence type="ECO:0000313" key="2">
    <source>
        <dbReference type="Proteomes" id="UP000828390"/>
    </source>
</evidence>
<comment type="caution">
    <text evidence="1">The sequence shown here is derived from an EMBL/GenBank/DDBJ whole genome shotgun (WGS) entry which is preliminary data.</text>
</comment>